<name>A0A218Z1H2_9HELO</name>
<dbReference type="OrthoDB" id="4215304at2759"/>
<comment type="caution">
    <text evidence="6">The sequence shown here is derived from an EMBL/GenBank/DDBJ whole genome shotgun (WGS) entry which is preliminary data.</text>
</comment>
<keyword evidence="7" id="KW-1185">Reference proteome</keyword>
<dbReference type="Gene3D" id="3.40.50.1700">
    <property type="entry name" value="Glycoside hydrolase family 3 C-terminal domain"/>
    <property type="match status" value="1"/>
</dbReference>
<dbReference type="InterPro" id="IPR050226">
    <property type="entry name" value="NagZ_Beta-hexosaminidase"/>
</dbReference>
<evidence type="ECO:0000256" key="3">
    <source>
        <dbReference type="ARBA" id="ARBA00023180"/>
    </source>
</evidence>
<dbReference type="InParanoid" id="A0A218Z1H2"/>
<evidence type="ECO:0000256" key="4">
    <source>
        <dbReference type="ARBA" id="ARBA00023295"/>
    </source>
</evidence>
<dbReference type="PRINTS" id="PR00133">
    <property type="entry name" value="GLHYDRLASE3"/>
</dbReference>
<dbReference type="SUPFAM" id="SSF51445">
    <property type="entry name" value="(Trans)glycosidases"/>
    <property type="match status" value="1"/>
</dbReference>
<dbReference type="Proteomes" id="UP000242519">
    <property type="component" value="Unassembled WGS sequence"/>
</dbReference>
<proteinExistence type="inferred from homology"/>
<dbReference type="EMBL" id="MZNU01000257">
    <property type="protein sequence ID" value="OWP01911.1"/>
    <property type="molecule type" value="Genomic_DNA"/>
</dbReference>
<keyword evidence="3" id="KW-0325">Glycoprotein</keyword>
<dbReference type="PANTHER" id="PTHR30480:SF16">
    <property type="entry name" value="GLYCOSIDE HYDROLASE FAMILY 3 DOMAIN PROTEIN"/>
    <property type="match status" value="1"/>
</dbReference>
<keyword evidence="4" id="KW-0326">Glycosidase</keyword>
<evidence type="ECO:0000313" key="7">
    <source>
        <dbReference type="Proteomes" id="UP000242519"/>
    </source>
</evidence>
<reference evidence="6 7" key="1">
    <citation type="submission" date="2017-04" db="EMBL/GenBank/DDBJ databases">
        <title>Draft genome sequence of Marssonina coronaria NL1: causal agent of apple blotch.</title>
        <authorList>
            <person name="Cheng Q."/>
        </authorList>
    </citation>
    <scope>NUCLEOTIDE SEQUENCE [LARGE SCALE GENOMIC DNA]</scope>
    <source>
        <strain evidence="6 7">NL1</strain>
    </source>
</reference>
<sequence>MASSNTTPWSDEELKTKVGQLFIVGFHGHVASDNIKTLITTHKVGAVILFLRNIGSATQLLNLTNSLQETAKKAGHKQGLFIAIDQENGLITRVTSPVAAQLPGSMALGATGDANNAYRVASATAEMLKSFGINTNYAPVADVNSEPRNPVIGVRSPSDNPETVGRFVSAQIKGIAEGGVIACVKHFPGHGDTAVDSHYGLPVIAKSKAQLDACELVPFRRAVAGNVESVMTAHIAMPGIGDPNLDDDDPSKKVPASLNPEAIGILRNEMEYNGMVVSDCLEMDGVRAIFGTEKSAVMALKAGTDCVMICHTFTAQVGAIEQVISAVKLGELSQEAIQASVKRVEALKSKYVSSDTIPLSSLEDSEARNAKQAALASEVYARSTTVVRSVAGSLPISTVSAKKIVFISPGKAPPGGGAVESGEEKTRDLFAPATYLEILRAHDPNIVDVRLHDGIPLSAKEEKEVEEADVVIFATRNASFSSYQKNYGFTLGEKLGDKLIVIATCDPYDFLHYVKEIKNYITIYEPTAPAFKSAADIIFGRTKGVGSLPVGKPHIQLEI</sequence>
<dbReference type="PANTHER" id="PTHR30480">
    <property type="entry name" value="BETA-HEXOSAMINIDASE-RELATED"/>
    <property type="match status" value="1"/>
</dbReference>
<organism evidence="6 7">
    <name type="scientific">Diplocarpon coronariae</name>
    <dbReference type="NCBI Taxonomy" id="2795749"/>
    <lineage>
        <taxon>Eukaryota</taxon>
        <taxon>Fungi</taxon>
        <taxon>Dikarya</taxon>
        <taxon>Ascomycota</taxon>
        <taxon>Pezizomycotina</taxon>
        <taxon>Leotiomycetes</taxon>
        <taxon>Helotiales</taxon>
        <taxon>Drepanopezizaceae</taxon>
        <taxon>Diplocarpon</taxon>
    </lineage>
</organism>
<dbReference type="InterPro" id="IPR036881">
    <property type="entry name" value="Glyco_hydro_3_C_sf"/>
</dbReference>
<evidence type="ECO:0000256" key="1">
    <source>
        <dbReference type="ARBA" id="ARBA00005336"/>
    </source>
</evidence>
<dbReference type="AlphaFoldDB" id="A0A218Z1H2"/>
<comment type="similarity">
    <text evidence="1">Belongs to the glycosyl hydrolase 3 family.</text>
</comment>
<dbReference type="GO" id="GO:0005975">
    <property type="term" value="P:carbohydrate metabolic process"/>
    <property type="evidence" value="ECO:0007669"/>
    <property type="project" value="InterPro"/>
</dbReference>
<dbReference type="InterPro" id="IPR036962">
    <property type="entry name" value="Glyco_hydro_3_N_sf"/>
</dbReference>
<evidence type="ECO:0000259" key="5">
    <source>
        <dbReference type="Pfam" id="PF00933"/>
    </source>
</evidence>
<dbReference type="Pfam" id="PF00933">
    <property type="entry name" value="Glyco_hydro_3"/>
    <property type="match status" value="1"/>
</dbReference>
<evidence type="ECO:0000256" key="2">
    <source>
        <dbReference type="ARBA" id="ARBA00022801"/>
    </source>
</evidence>
<gene>
    <name evidence="6" type="ORF">B2J93_4761</name>
</gene>
<dbReference type="InterPro" id="IPR017853">
    <property type="entry name" value="GH"/>
</dbReference>
<dbReference type="STRING" id="503106.A0A218Z1H2"/>
<dbReference type="GO" id="GO:0004553">
    <property type="term" value="F:hydrolase activity, hydrolyzing O-glycosyl compounds"/>
    <property type="evidence" value="ECO:0007669"/>
    <property type="project" value="InterPro"/>
</dbReference>
<dbReference type="InterPro" id="IPR001764">
    <property type="entry name" value="Glyco_hydro_3_N"/>
</dbReference>
<protein>
    <recommendedName>
        <fullName evidence="5">Glycoside hydrolase family 3 N-terminal domain-containing protein</fullName>
    </recommendedName>
</protein>
<accession>A0A218Z1H2</accession>
<feature type="domain" description="Glycoside hydrolase family 3 N-terminal" evidence="5">
    <location>
        <begin position="14"/>
        <end position="345"/>
    </location>
</feature>
<keyword evidence="2" id="KW-0378">Hydrolase</keyword>
<dbReference type="Gene3D" id="3.20.20.300">
    <property type="entry name" value="Glycoside hydrolase, family 3, N-terminal domain"/>
    <property type="match status" value="1"/>
</dbReference>
<dbReference type="GO" id="GO:0009254">
    <property type="term" value="P:peptidoglycan turnover"/>
    <property type="evidence" value="ECO:0007669"/>
    <property type="project" value="TreeGrafter"/>
</dbReference>
<evidence type="ECO:0000313" key="6">
    <source>
        <dbReference type="EMBL" id="OWP01911.1"/>
    </source>
</evidence>